<dbReference type="PROSITE" id="PS51857">
    <property type="entry name" value="CSD_2"/>
    <property type="match status" value="1"/>
</dbReference>
<feature type="transmembrane region" description="Helical" evidence="2">
    <location>
        <begin position="106"/>
        <end position="124"/>
    </location>
</feature>
<protein>
    <submittedName>
        <fullName evidence="4">DUF1294 domain-containing protein</fullName>
    </submittedName>
</protein>
<dbReference type="Proteomes" id="UP000267614">
    <property type="component" value="Chromosome"/>
</dbReference>
<dbReference type="InterPro" id="IPR010718">
    <property type="entry name" value="DUF1294"/>
</dbReference>
<dbReference type="SMART" id="SM00357">
    <property type="entry name" value="CSP"/>
    <property type="match status" value="1"/>
</dbReference>
<organism evidence="4 5">
    <name type="scientific">Aeromonas veronii</name>
    <dbReference type="NCBI Taxonomy" id="654"/>
    <lineage>
        <taxon>Bacteria</taxon>
        <taxon>Pseudomonadati</taxon>
        <taxon>Pseudomonadota</taxon>
        <taxon>Gammaproteobacteria</taxon>
        <taxon>Aeromonadales</taxon>
        <taxon>Aeromonadaceae</taxon>
        <taxon>Aeromonas</taxon>
    </lineage>
</organism>
<dbReference type="Pfam" id="PF00313">
    <property type="entry name" value="CSD"/>
    <property type="match status" value="1"/>
</dbReference>
<keyword evidence="2" id="KW-1133">Transmembrane helix</keyword>
<dbReference type="EMBL" id="CP033604">
    <property type="protein sequence ID" value="AYV37574.1"/>
    <property type="molecule type" value="Genomic_DNA"/>
</dbReference>
<sequence length="212" mass="24009">MRFQGKISEWNDDKGYGFVEPNGGGERTFIHIKSFKSKVRRPTNGDLVIYEVAKDNRQRSNAINVSYPHERSSAIKRSGSNISLLWPLLFMSSLLALTLFQRIPVFLFIVYASLSVMTFIAYAIDKHAAQHNHWRTQESTLHLLALLGGWPGALSAQQLLRHKSAKVEFRQVFWVTVFLNLLLLCGLTMTVQGRSILGTVTTEILHLIAPWA</sequence>
<evidence type="ECO:0000256" key="1">
    <source>
        <dbReference type="ARBA" id="ARBA00022553"/>
    </source>
</evidence>
<evidence type="ECO:0000313" key="4">
    <source>
        <dbReference type="EMBL" id="AYV37574.1"/>
    </source>
</evidence>
<proteinExistence type="predicted"/>
<keyword evidence="1" id="KW-0597">Phosphoprotein</keyword>
<dbReference type="PANTHER" id="PTHR12962">
    <property type="entry name" value="CALCIUM-REGULATED HEAT STABLE PROTEIN CRHSP-24-RELATED"/>
    <property type="match status" value="1"/>
</dbReference>
<dbReference type="Pfam" id="PF06961">
    <property type="entry name" value="DUF1294"/>
    <property type="match status" value="1"/>
</dbReference>
<dbReference type="GO" id="GO:0005829">
    <property type="term" value="C:cytosol"/>
    <property type="evidence" value="ECO:0007669"/>
    <property type="project" value="UniProtKB-ARBA"/>
</dbReference>
<evidence type="ECO:0000259" key="3">
    <source>
        <dbReference type="PROSITE" id="PS51857"/>
    </source>
</evidence>
<dbReference type="GO" id="GO:0043488">
    <property type="term" value="P:regulation of mRNA stability"/>
    <property type="evidence" value="ECO:0007669"/>
    <property type="project" value="TreeGrafter"/>
</dbReference>
<keyword evidence="2" id="KW-0812">Transmembrane</keyword>
<dbReference type="RefSeq" id="WP_123173218.1">
    <property type="nucleotide sequence ID" value="NZ_CP033604.1"/>
</dbReference>
<reference evidence="4 5" key="1">
    <citation type="submission" date="2018-11" db="EMBL/GenBank/DDBJ databases">
        <title>Complete genome sequence of multidrug-resistant Aeromonas veronii strain MS-18-37.</title>
        <authorList>
            <person name="Abdelhamed H."/>
            <person name="Lawrence M."/>
            <person name="Waldbieser G."/>
        </authorList>
    </citation>
    <scope>NUCLEOTIDE SEQUENCE [LARGE SCALE GENOMIC DNA]</scope>
    <source>
        <strain evidence="4 5">MS-18-37</strain>
    </source>
</reference>
<dbReference type="InterPro" id="IPR011129">
    <property type="entry name" value="CSD"/>
</dbReference>
<dbReference type="InterPro" id="IPR012340">
    <property type="entry name" value="NA-bd_OB-fold"/>
</dbReference>
<evidence type="ECO:0000313" key="5">
    <source>
        <dbReference type="Proteomes" id="UP000267614"/>
    </source>
</evidence>
<dbReference type="Gene3D" id="2.40.50.140">
    <property type="entry name" value="Nucleic acid-binding proteins"/>
    <property type="match status" value="1"/>
</dbReference>
<dbReference type="PANTHER" id="PTHR12962:SF1">
    <property type="entry name" value="COLD SHOCK DOMAIN-CONTAINING PROTEIN CG9705"/>
    <property type="match status" value="1"/>
</dbReference>
<dbReference type="InterPro" id="IPR052069">
    <property type="entry name" value="Ca-reg_mRNA-binding_domain"/>
</dbReference>
<accession>A0AAN1QFP7</accession>
<feature type="transmembrane region" description="Helical" evidence="2">
    <location>
        <begin position="172"/>
        <end position="191"/>
    </location>
</feature>
<feature type="transmembrane region" description="Helical" evidence="2">
    <location>
        <begin position="81"/>
        <end position="100"/>
    </location>
</feature>
<dbReference type="SUPFAM" id="SSF50249">
    <property type="entry name" value="Nucleic acid-binding proteins"/>
    <property type="match status" value="1"/>
</dbReference>
<name>A0AAN1QFP7_AERVE</name>
<keyword evidence="2" id="KW-0472">Membrane</keyword>
<evidence type="ECO:0000256" key="2">
    <source>
        <dbReference type="SAM" id="Phobius"/>
    </source>
</evidence>
<dbReference type="GO" id="GO:0003730">
    <property type="term" value="F:mRNA 3'-UTR binding"/>
    <property type="evidence" value="ECO:0007669"/>
    <property type="project" value="TreeGrafter"/>
</dbReference>
<gene>
    <name evidence="4" type="ORF">EFI48_12595</name>
</gene>
<dbReference type="InterPro" id="IPR002059">
    <property type="entry name" value="CSP_DNA-bd"/>
</dbReference>
<feature type="domain" description="CSD" evidence="3">
    <location>
        <begin position="2"/>
        <end position="67"/>
    </location>
</feature>
<dbReference type="AlphaFoldDB" id="A0AAN1QFP7"/>